<keyword evidence="3" id="KW-1185">Reference proteome</keyword>
<gene>
    <name evidence="2" type="ORF">DKX38_018097</name>
</gene>
<evidence type="ECO:0000313" key="3">
    <source>
        <dbReference type="Proteomes" id="UP000326939"/>
    </source>
</evidence>
<proteinExistence type="predicted"/>
<evidence type="ECO:0000256" key="1">
    <source>
        <dbReference type="SAM" id="SignalP"/>
    </source>
</evidence>
<organism evidence="2 3">
    <name type="scientific">Salix brachista</name>
    <dbReference type="NCBI Taxonomy" id="2182728"/>
    <lineage>
        <taxon>Eukaryota</taxon>
        <taxon>Viridiplantae</taxon>
        <taxon>Streptophyta</taxon>
        <taxon>Embryophyta</taxon>
        <taxon>Tracheophyta</taxon>
        <taxon>Spermatophyta</taxon>
        <taxon>Magnoliopsida</taxon>
        <taxon>eudicotyledons</taxon>
        <taxon>Gunneridae</taxon>
        <taxon>Pentapetalae</taxon>
        <taxon>rosids</taxon>
        <taxon>fabids</taxon>
        <taxon>Malpighiales</taxon>
        <taxon>Salicaceae</taxon>
        <taxon>Saliceae</taxon>
        <taxon>Salix</taxon>
    </lineage>
</organism>
<dbReference type="EMBL" id="VDCV01000011">
    <property type="protein sequence ID" value="KAB5535011.1"/>
    <property type="molecule type" value="Genomic_DNA"/>
</dbReference>
<keyword evidence="1" id="KW-0732">Signal</keyword>
<protein>
    <recommendedName>
        <fullName evidence="4">Legume lectin domain-containing protein</fullName>
    </recommendedName>
</protein>
<reference evidence="3" key="1">
    <citation type="journal article" date="2019" name="Gigascience">
        <title>De novo genome assembly of the endangered Acer yangbiense, a plant species with extremely small populations endemic to Yunnan Province, China.</title>
        <authorList>
            <person name="Yang J."/>
            <person name="Wariss H.M."/>
            <person name="Tao L."/>
            <person name="Zhang R."/>
            <person name="Yun Q."/>
            <person name="Hollingsworth P."/>
            <person name="Dao Z."/>
            <person name="Luo G."/>
            <person name="Guo H."/>
            <person name="Ma Y."/>
            <person name="Sun W."/>
        </authorList>
    </citation>
    <scope>NUCLEOTIDE SEQUENCE [LARGE SCALE GENOMIC DNA]</scope>
    <source>
        <strain evidence="3">cv. br00</strain>
    </source>
</reference>
<accession>A0A5N5KXY9</accession>
<dbReference type="AlphaFoldDB" id="A0A5N5KXY9"/>
<evidence type="ECO:0000313" key="2">
    <source>
        <dbReference type="EMBL" id="KAB5535011.1"/>
    </source>
</evidence>
<feature type="chain" id="PRO_5024323190" description="Legume lectin domain-containing protein" evidence="1">
    <location>
        <begin position="29"/>
        <end position="75"/>
    </location>
</feature>
<name>A0A5N5KXY9_9ROSI</name>
<comment type="caution">
    <text evidence="2">The sequence shown here is derived from an EMBL/GenBank/DDBJ whole genome shotgun (WGS) entry which is preliminary data.</text>
</comment>
<dbReference type="Proteomes" id="UP000326939">
    <property type="component" value="Chromosome 11"/>
</dbReference>
<evidence type="ECO:0008006" key="4">
    <source>
        <dbReference type="Google" id="ProtNLM"/>
    </source>
</evidence>
<sequence>MAISRPPQSLLFLCSILLSSYWLALSSGEEVVGYGYSIESVSVNLPGKWLSANLSLIKNSTVYGADIPRLNLFAR</sequence>
<feature type="signal peptide" evidence="1">
    <location>
        <begin position="1"/>
        <end position="28"/>
    </location>
</feature>